<comment type="caution">
    <text evidence="2">The sequence shown here is derived from an EMBL/GenBank/DDBJ whole genome shotgun (WGS) entry which is preliminary data.</text>
</comment>
<organism evidence="2">
    <name type="scientific">marine sediment metagenome</name>
    <dbReference type="NCBI Taxonomy" id="412755"/>
    <lineage>
        <taxon>unclassified sequences</taxon>
        <taxon>metagenomes</taxon>
        <taxon>ecological metagenomes</taxon>
    </lineage>
</organism>
<evidence type="ECO:0000313" key="2">
    <source>
        <dbReference type="EMBL" id="GAG19382.1"/>
    </source>
</evidence>
<dbReference type="InterPro" id="IPR038071">
    <property type="entry name" value="UROD/MetE-like_sf"/>
</dbReference>
<gene>
    <name evidence="2" type="ORF">S01H1_52852</name>
</gene>
<sequence length="76" mass="8525">ARFGERLAFWGGAIDAQHVLSTASPETVREHVRRSVETWKPGGGYVFNNVHNIQAEVPPENVVALFDAAYEYGFYE</sequence>
<name>X0W806_9ZZZZ</name>
<evidence type="ECO:0000259" key="1">
    <source>
        <dbReference type="Pfam" id="PF01208"/>
    </source>
</evidence>
<dbReference type="InterPro" id="IPR000257">
    <property type="entry name" value="Uroporphyrinogen_deCOase"/>
</dbReference>
<dbReference type="EMBL" id="BARS01034184">
    <property type="protein sequence ID" value="GAG19382.1"/>
    <property type="molecule type" value="Genomic_DNA"/>
</dbReference>
<feature type="domain" description="Uroporphyrinogen decarboxylase (URO-D)" evidence="1">
    <location>
        <begin position="12"/>
        <end position="72"/>
    </location>
</feature>
<dbReference type="Pfam" id="PF01208">
    <property type="entry name" value="URO-D"/>
    <property type="match status" value="1"/>
</dbReference>
<dbReference type="AlphaFoldDB" id="X0W806"/>
<dbReference type="GO" id="GO:0006779">
    <property type="term" value="P:porphyrin-containing compound biosynthetic process"/>
    <property type="evidence" value="ECO:0007669"/>
    <property type="project" value="InterPro"/>
</dbReference>
<dbReference type="GO" id="GO:0004853">
    <property type="term" value="F:uroporphyrinogen decarboxylase activity"/>
    <property type="evidence" value="ECO:0007669"/>
    <property type="project" value="InterPro"/>
</dbReference>
<protein>
    <recommendedName>
        <fullName evidence="1">Uroporphyrinogen decarboxylase (URO-D) domain-containing protein</fullName>
    </recommendedName>
</protein>
<proteinExistence type="predicted"/>
<dbReference type="SUPFAM" id="SSF51726">
    <property type="entry name" value="UROD/MetE-like"/>
    <property type="match status" value="1"/>
</dbReference>
<reference evidence="2" key="1">
    <citation type="journal article" date="2014" name="Front. Microbiol.">
        <title>High frequency of phylogenetically diverse reductive dehalogenase-homologous genes in deep subseafloor sedimentary metagenomes.</title>
        <authorList>
            <person name="Kawai M."/>
            <person name="Futagami T."/>
            <person name="Toyoda A."/>
            <person name="Takaki Y."/>
            <person name="Nishi S."/>
            <person name="Hori S."/>
            <person name="Arai W."/>
            <person name="Tsubouchi T."/>
            <person name="Morono Y."/>
            <person name="Uchiyama I."/>
            <person name="Ito T."/>
            <person name="Fujiyama A."/>
            <person name="Inagaki F."/>
            <person name="Takami H."/>
        </authorList>
    </citation>
    <scope>NUCLEOTIDE SEQUENCE</scope>
    <source>
        <strain evidence="2">Expedition CK06-06</strain>
    </source>
</reference>
<accession>X0W806</accession>
<feature type="non-terminal residue" evidence="2">
    <location>
        <position position="1"/>
    </location>
</feature>
<dbReference type="Gene3D" id="3.20.20.210">
    <property type="match status" value="1"/>
</dbReference>